<sequence>TKTYNRTHINIPKRNVSKKVTHPSSGVYTSLKCYIKSNEYLVSFSSKFNLILYKIRTLGGENIEKFGDMSGGDNKV</sequence>
<gene>
    <name evidence="1" type="ORF">FMOSSE_LOCUS16676</name>
</gene>
<comment type="caution">
    <text evidence="1">The sequence shown here is derived from an EMBL/GenBank/DDBJ whole genome shotgun (WGS) entry which is preliminary data.</text>
</comment>
<dbReference type="EMBL" id="CAJVPP010025410">
    <property type="protein sequence ID" value="CAG8751615.1"/>
    <property type="molecule type" value="Genomic_DNA"/>
</dbReference>
<protein>
    <submittedName>
        <fullName evidence="1">4035_t:CDS:1</fullName>
    </submittedName>
</protein>
<dbReference type="AlphaFoldDB" id="A0A9N9IYG4"/>
<proteinExistence type="predicted"/>
<organism evidence="1 2">
    <name type="scientific">Funneliformis mosseae</name>
    <name type="common">Endomycorrhizal fungus</name>
    <name type="synonym">Glomus mosseae</name>
    <dbReference type="NCBI Taxonomy" id="27381"/>
    <lineage>
        <taxon>Eukaryota</taxon>
        <taxon>Fungi</taxon>
        <taxon>Fungi incertae sedis</taxon>
        <taxon>Mucoromycota</taxon>
        <taxon>Glomeromycotina</taxon>
        <taxon>Glomeromycetes</taxon>
        <taxon>Glomerales</taxon>
        <taxon>Glomeraceae</taxon>
        <taxon>Funneliformis</taxon>
    </lineage>
</organism>
<feature type="non-terminal residue" evidence="1">
    <location>
        <position position="1"/>
    </location>
</feature>
<keyword evidence="2" id="KW-1185">Reference proteome</keyword>
<feature type="non-terminal residue" evidence="1">
    <location>
        <position position="76"/>
    </location>
</feature>
<name>A0A9N9IYG4_FUNMO</name>
<evidence type="ECO:0000313" key="2">
    <source>
        <dbReference type="Proteomes" id="UP000789375"/>
    </source>
</evidence>
<evidence type="ECO:0000313" key="1">
    <source>
        <dbReference type="EMBL" id="CAG8751615.1"/>
    </source>
</evidence>
<dbReference type="Proteomes" id="UP000789375">
    <property type="component" value="Unassembled WGS sequence"/>
</dbReference>
<accession>A0A9N9IYG4</accession>
<reference evidence="1" key="1">
    <citation type="submission" date="2021-06" db="EMBL/GenBank/DDBJ databases">
        <authorList>
            <person name="Kallberg Y."/>
            <person name="Tangrot J."/>
            <person name="Rosling A."/>
        </authorList>
    </citation>
    <scope>NUCLEOTIDE SEQUENCE</scope>
    <source>
        <strain evidence="1">87-6 pot B 2015</strain>
    </source>
</reference>